<accession>A0A842HVZ1</accession>
<dbReference type="RefSeq" id="WP_185800496.1">
    <property type="nucleotide sequence ID" value="NZ_JACJVJ010000001.1"/>
</dbReference>
<evidence type="ECO:0000313" key="2">
    <source>
        <dbReference type="Proteomes" id="UP000564378"/>
    </source>
</evidence>
<comment type="caution">
    <text evidence="1">The sequence shown here is derived from an EMBL/GenBank/DDBJ whole genome shotgun (WGS) entry which is preliminary data.</text>
</comment>
<name>A0A842HVZ1_9SPHN</name>
<sequence>MSECTYYDRSRVQHYYLEDLKIKIVAAADFEGRRIPAMGIGDARSRDEVLGRASHFLEGASLECMPQERDAASNESCFAMIGQGWITVYFLDGEFVSAQLTSSHFI</sequence>
<keyword evidence="2" id="KW-1185">Reference proteome</keyword>
<evidence type="ECO:0000313" key="1">
    <source>
        <dbReference type="EMBL" id="MBC2777276.1"/>
    </source>
</evidence>
<dbReference type="AlphaFoldDB" id="A0A842HVZ1"/>
<proteinExistence type="predicted"/>
<dbReference type="Proteomes" id="UP000564378">
    <property type="component" value="Unassembled WGS sequence"/>
</dbReference>
<organism evidence="1 2">
    <name type="scientific">Parasphingopyxis marina</name>
    <dbReference type="NCBI Taxonomy" id="2761622"/>
    <lineage>
        <taxon>Bacteria</taxon>
        <taxon>Pseudomonadati</taxon>
        <taxon>Pseudomonadota</taxon>
        <taxon>Alphaproteobacteria</taxon>
        <taxon>Sphingomonadales</taxon>
        <taxon>Sphingomonadaceae</taxon>
        <taxon>Parasphingopyxis</taxon>
    </lineage>
</organism>
<dbReference type="EMBL" id="JACJVJ010000001">
    <property type="protein sequence ID" value="MBC2777276.1"/>
    <property type="molecule type" value="Genomic_DNA"/>
</dbReference>
<protein>
    <submittedName>
        <fullName evidence="1">Uncharacterized protein</fullName>
    </submittedName>
</protein>
<gene>
    <name evidence="1" type="ORF">H6P80_06550</name>
</gene>
<reference evidence="1 2" key="1">
    <citation type="submission" date="2020-08" db="EMBL/GenBank/DDBJ databases">
        <title>Draft genome sequence of Parasphingopyxis sp. GrpM-11.</title>
        <authorList>
            <person name="Oh J."/>
            <person name="Roh D.-H."/>
        </authorList>
    </citation>
    <scope>NUCLEOTIDE SEQUENCE [LARGE SCALE GENOMIC DNA]</scope>
    <source>
        <strain evidence="1 2">GrpM-11</strain>
    </source>
</reference>